<comment type="caution">
    <text evidence="3">The sequence shown here is derived from an EMBL/GenBank/DDBJ whole genome shotgun (WGS) entry which is preliminary data.</text>
</comment>
<feature type="region of interest" description="Disordered" evidence="1">
    <location>
        <begin position="212"/>
        <end position="231"/>
    </location>
</feature>
<evidence type="ECO:0000256" key="1">
    <source>
        <dbReference type="SAM" id="MobiDB-lite"/>
    </source>
</evidence>
<feature type="region of interest" description="Disordered" evidence="1">
    <location>
        <begin position="254"/>
        <end position="277"/>
    </location>
</feature>
<reference evidence="3" key="1">
    <citation type="submission" date="2021-06" db="EMBL/GenBank/DDBJ databases">
        <title>Parelaphostrongylus tenuis whole genome reference sequence.</title>
        <authorList>
            <person name="Garwood T.J."/>
            <person name="Larsen P.A."/>
            <person name="Fountain-Jones N.M."/>
            <person name="Garbe J.R."/>
            <person name="Macchietto M.G."/>
            <person name="Kania S.A."/>
            <person name="Gerhold R.W."/>
            <person name="Richards J.E."/>
            <person name="Wolf T.M."/>
        </authorList>
    </citation>
    <scope>NUCLEOTIDE SEQUENCE</scope>
    <source>
        <strain evidence="3">MNPRO001-30</strain>
        <tissue evidence="3">Meninges</tissue>
    </source>
</reference>
<keyword evidence="2" id="KW-0812">Transmembrane</keyword>
<keyword evidence="2" id="KW-0472">Membrane</keyword>
<keyword evidence="2" id="KW-1133">Transmembrane helix</keyword>
<gene>
    <name evidence="3" type="ORF">KIN20_000809</name>
</gene>
<protein>
    <submittedName>
        <fullName evidence="3">Uncharacterized protein</fullName>
    </submittedName>
</protein>
<accession>A0AAD5LWU9</accession>
<feature type="compositionally biased region" description="Low complexity" evidence="1">
    <location>
        <begin position="212"/>
        <end position="227"/>
    </location>
</feature>
<sequence length="277" mass="30797">MASGLLCHSTTHSGIRALQYAVPANCLLIGHAVVDTSDRAIDGGNDARRIPLGNGHHWHHEQCSCTHRTEHHHQTSSVVRHVFVGCVSIDTFHAHYFKNSAGSIMDIETTSKAPVSHWRSVVQTYPSLPLWIITFILLVIIEIRLFFYAWYRIAFASDNSGIIQVEKNPPSYAYCISHSSGVRTVNELPTYEEALRRNDPQKPCCSKMSLTQSALLPSSSTSSSTTSKNALPTMQKSQLKSYCVSQLANPFQGKRTSSTLERASRSRSQRVVSIQIE</sequence>
<feature type="transmembrane region" description="Helical" evidence="2">
    <location>
        <begin position="128"/>
        <end position="151"/>
    </location>
</feature>
<evidence type="ECO:0000313" key="3">
    <source>
        <dbReference type="EMBL" id="KAJ1346113.1"/>
    </source>
</evidence>
<dbReference type="Proteomes" id="UP001196413">
    <property type="component" value="Unassembled WGS sequence"/>
</dbReference>
<name>A0AAD5LWU9_PARTN</name>
<dbReference type="AlphaFoldDB" id="A0AAD5LWU9"/>
<evidence type="ECO:0000256" key="2">
    <source>
        <dbReference type="SAM" id="Phobius"/>
    </source>
</evidence>
<proteinExistence type="predicted"/>
<evidence type="ECO:0000313" key="4">
    <source>
        <dbReference type="Proteomes" id="UP001196413"/>
    </source>
</evidence>
<organism evidence="3 4">
    <name type="scientific">Parelaphostrongylus tenuis</name>
    <name type="common">Meningeal worm</name>
    <dbReference type="NCBI Taxonomy" id="148309"/>
    <lineage>
        <taxon>Eukaryota</taxon>
        <taxon>Metazoa</taxon>
        <taxon>Ecdysozoa</taxon>
        <taxon>Nematoda</taxon>
        <taxon>Chromadorea</taxon>
        <taxon>Rhabditida</taxon>
        <taxon>Rhabditina</taxon>
        <taxon>Rhabditomorpha</taxon>
        <taxon>Strongyloidea</taxon>
        <taxon>Metastrongylidae</taxon>
        <taxon>Parelaphostrongylus</taxon>
    </lineage>
</organism>
<keyword evidence="4" id="KW-1185">Reference proteome</keyword>
<dbReference type="EMBL" id="JAHQIW010000116">
    <property type="protein sequence ID" value="KAJ1346113.1"/>
    <property type="molecule type" value="Genomic_DNA"/>
</dbReference>